<feature type="region of interest" description="Disordered" evidence="1">
    <location>
        <begin position="55"/>
        <end position="75"/>
    </location>
</feature>
<dbReference type="AlphaFoldDB" id="A0A5N5L6R0"/>
<accession>A0A5N5L6R0</accession>
<protein>
    <submittedName>
        <fullName evidence="2">Uncharacterized protein</fullName>
    </submittedName>
</protein>
<evidence type="ECO:0000256" key="1">
    <source>
        <dbReference type="SAM" id="MobiDB-lite"/>
    </source>
</evidence>
<feature type="compositionally biased region" description="Basic residues" evidence="1">
    <location>
        <begin position="62"/>
        <end position="72"/>
    </location>
</feature>
<evidence type="ECO:0000313" key="3">
    <source>
        <dbReference type="Proteomes" id="UP000326939"/>
    </source>
</evidence>
<reference evidence="3" key="1">
    <citation type="journal article" date="2019" name="Gigascience">
        <title>De novo genome assembly of the endangered Acer yangbiense, a plant species with extremely small populations endemic to Yunnan Province, China.</title>
        <authorList>
            <person name="Yang J."/>
            <person name="Wariss H.M."/>
            <person name="Tao L."/>
            <person name="Zhang R."/>
            <person name="Yun Q."/>
            <person name="Hollingsworth P."/>
            <person name="Dao Z."/>
            <person name="Luo G."/>
            <person name="Guo H."/>
            <person name="Ma Y."/>
            <person name="Sun W."/>
        </authorList>
    </citation>
    <scope>NUCLEOTIDE SEQUENCE [LARGE SCALE GENOMIC DNA]</scope>
    <source>
        <strain evidence="3">cv. br00</strain>
    </source>
</reference>
<gene>
    <name evidence="2" type="ORF">DKX38_015905</name>
</gene>
<evidence type="ECO:0000313" key="2">
    <source>
        <dbReference type="EMBL" id="KAB5538372.1"/>
    </source>
</evidence>
<proteinExistence type="predicted"/>
<comment type="caution">
    <text evidence="2">The sequence shown here is derived from an EMBL/GenBank/DDBJ whole genome shotgun (WGS) entry which is preliminary data.</text>
</comment>
<name>A0A5N5L6R0_9ROSI</name>
<dbReference type="Proteomes" id="UP000326939">
    <property type="component" value="Chromosome 10"/>
</dbReference>
<keyword evidence="3" id="KW-1185">Reference proteome</keyword>
<dbReference type="EMBL" id="VDCV01000010">
    <property type="protein sequence ID" value="KAB5538372.1"/>
    <property type="molecule type" value="Genomic_DNA"/>
</dbReference>
<organism evidence="2 3">
    <name type="scientific">Salix brachista</name>
    <dbReference type="NCBI Taxonomy" id="2182728"/>
    <lineage>
        <taxon>Eukaryota</taxon>
        <taxon>Viridiplantae</taxon>
        <taxon>Streptophyta</taxon>
        <taxon>Embryophyta</taxon>
        <taxon>Tracheophyta</taxon>
        <taxon>Spermatophyta</taxon>
        <taxon>Magnoliopsida</taxon>
        <taxon>eudicotyledons</taxon>
        <taxon>Gunneridae</taxon>
        <taxon>Pentapetalae</taxon>
        <taxon>rosids</taxon>
        <taxon>fabids</taxon>
        <taxon>Malpighiales</taxon>
        <taxon>Salicaceae</taxon>
        <taxon>Saliceae</taxon>
        <taxon>Salix</taxon>
    </lineage>
</organism>
<sequence length="124" mass="13961">MRTEVHRAGGMNPFTSHPEFHDPTPIPIHTVKRKQVRERGRESEHYSDAWIQKNTQALQGTRQKRRRSRRMRGVSSIVDDSGAVHGRAGGDTDLAIGCVNQWGPSLYVDAYSGSFDLLWARASC</sequence>
<feature type="region of interest" description="Disordered" evidence="1">
    <location>
        <begin position="1"/>
        <end position="29"/>
    </location>
</feature>